<evidence type="ECO:0000256" key="8">
    <source>
        <dbReference type="ARBA" id="ARBA00022801"/>
    </source>
</evidence>
<reference evidence="12" key="1">
    <citation type="submission" date="2018-05" db="EMBL/GenBank/DDBJ databases">
        <title>Genome sequencing of Phenylobacterium sp. HYN0004.</title>
        <authorList>
            <person name="Yi H."/>
            <person name="Baek C."/>
        </authorList>
    </citation>
    <scope>NUCLEOTIDE SEQUENCE [LARGE SCALE GENOMIC DNA]</scope>
    <source>
        <strain evidence="12">HYN0004</strain>
    </source>
</reference>
<dbReference type="GO" id="GO:0005737">
    <property type="term" value="C:cytoplasm"/>
    <property type="evidence" value="ECO:0007669"/>
    <property type="project" value="UniProtKB-SubCell"/>
</dbReference>
<dbReference type="Gene3D" id="3.40.1210.10">
    <property type="entry name" value="Survival protein SurE-like phosphatase/nucleotidase"/>
    <property type="match status" value="1"/>
</dbReference>
<dbReference type="SUPFAM" id="SSF64167">
    <property type="entry name" value="SurE-like"/>
    <property type="match status" value="1"/>
</dbReference>
<dbReference type="InterPro" id="IPR030048">
    <property type="entry name" value="SurE"/>
</dbReference>
<evidence type="ECO:0000313" key="11">
    <source>
        <dbReference type="EMBL" id="AWM77674.1"/>
    </source>
</evidence>
<dbReference type="OrthoDB" id="9780815at2"/>
<dbReference type="EC" id="3.1.3.5" evidence="9"/>
<comment type="subcellular location">
    <subcellularLocation>
        <location evidence="3 9">Cytoplasm</location>
    </subcellularLocation>
</comment>
<protein>
    <recommendedName>
        <fullName evidence="9">5'-nucleotidase SurE</fullName>
        <ecNumber evidence="9">3.1.3.5</ecNumber>
    </recommendedName>
    <alternativeName>
        <fullName evidence="9">Nucleoside 5'-monophosphate phosphohydrolase</fullName>
    </alternativeName>
</protein>
<keyword evidence="8 9" id="KW-0378">Hydrolase</keyword>
<dbReference type="EMBL" id="CP029479">
    <property type="protein sequence ID" value="AWM77674.1"/>
    <property type="molecule type" value="Genomic_DNA"/>
</dbReference>
<evidence type="ECO:0000256" key="9">
    <source>
        <dbReference type="HAMAP-Rule" id="MF_00060"/>
    </source>
</evidence>
<name>A0A2Z3I2K4_9CAUL</name>
<evidence type="ECO:0000256" key="4">
    <source>
        <dbReference type="ARBA" id="ARBA00011062"/>
    </source>
</evidence>
<dbReference type="HAMAP" id="MF_00060">
    <property type="entry name" value="SurE"/>
    <property type="match status" value="1"/>
</dbReference>
<comment type="similarity">
    <text evidence="4 9">Belongs to the SurE nucleotidase family.</text>
</comment>
<dbReference type="FunFam" id="3.40.1210.10:FF:000001">
    <property type="entry name" value="5'/3'-nucleotidase SurE"/>
    <property type="match status" value="1"/>
</dbReference>
<dbReference type="NCBIfam" id="TIGR00087">
    <property type="entry name" value="surE"/>
    <property type="match status" value="1"/>
</dbReference>
<dbReference type="GO" id="GO:0004309">
    <property type="term" value="F:exopolyphosphatase activity"/>
    <property type="evidence" value="ECO:0007669"/>
    <property type="project" value="TreeGrafter"/>
</dbReference>
<comment type="catalytic activity">
    <reaction evidence="1 9">
        <text>a ribonucleoside 5'-phosphate + H2O = a ribonucleoside + phosphate</text>
        <dbReference type="Rhea" id="RHEA:12484"/>
        <dbReference type="ChEBI" id="CHEBI:15377"/>
        <dbReference type="ChEBI" id="CHEBI:18254"/>
        <dbReference type="ChEBI" id="CHEBI:43474"/>
        <dbReference type="ChEBI" id="CHEBI:58043"/>
        <dbReference type="EC" id="3.1.3.5"/>
    </reaction>
</comment>
<dbReference type="GO" id="GO:0000166">
    <property type="term" value="F:nucleotide binding"/>
    <property type="evidence" value="ECO:0007669"/>
    <property type="project" value="UniProtKB-KW"/>
</dbReference>
<comment type="function">
    <text evidence="9">Nucleotidase that shows phosphatase activity on nucleoside 5'-monophosphates.</text>
</comment>
<evidence type="ECO:0000256" key="1">
    <source>
        <dbReference type="ARBA" id="ARBA00000815"/>
    </source>
</evidence>
<evidence type="ECO:0000256" key="6">
    <source>
        <dbReference type="ARBA" id="ARBA00022723"/>
    </source>
</evidence>
<dbReference type="PANTHER" id="PTHR30457">
    <property type="entry name" value="5'-NUCLEOTIDASE SURE"/>
    <property type="match status" value="1"/>
</dbReference>
<comment type="cofactor">
    <cofactor evidence="2">
        <name>Mg(2+)</name>
        <dbReference type="ChEBI" id="CHEBI:18420"/>
    </cofactor>
</comment>
<evidence type="ECO:0000256" key="2">
    <source>
        <dbReference type="ARBA" id="ARBA00001946"/>
    </source>
</evidence>
<dbReference type="PANTHER" id="PTHR30457:SF12">
    <property type="entry name" value="5'_3'-NUCLEOTIDASE SURE"/>
    <property type="match status" value="1"/>
</dbReference>
<keyword evidence="7 9" id="KW-0547">Nucleotide-binding</keyword>
<evidence type="ECO:0000256" key="7">
    <source>
        <dbReference type="ARBA" id="ARBA00022741"/>
    </source>
</evidence>
<feature type="binding site" evidence="9">
    <location>
        <position position="9"/>
    </location>
    <ligand>
        <name>a divalent metal cation</name>
        <dbReference type="ChEBI" id="CHEBI:60240"/>
    </ligand>
</feature>
<dbReference type="AlphaFoldDB" id="A0A2Z3I2K4"/>
<feature type="binding site" evidence="9">
    <location>
        <position position="8"/>
    </location>
    <ligand>
        <name>a divalent metal cation</name>
        <dbReference type="ChEBI" id="CHEBI:60240"/>
    </ligand>
</feature>
<dbReference type="GO" id="GO:0046872">
    <property type="term" value="F:metal ion binding"/>
    <property type="evidence" value="ECO:0007669"/>
    <property type="project" value="UniProtKB-UniRule"/>
</dbReference>
<dbReference type="GO" id="GO:0008254">
    <property type="term" value="F:3'-nucleotidase activity"/>
    <property type="evidence" value="ECO:0007669"/>
    <property type="project" value="TreeGrafter"/>
</dbReference>
<dbReference type="NCBIfam" id="NF001490">
    <property type="entry name" value="PRK00346.1-4"/>
    <property type="match status" value="1"/>
</dbReference>
<organism evidence="11 12">
    <name type="scientific">Phenylobacterium parvum</name>
    <dbReference type="NCBI Taxonomy" id="2201350"/>
    <lineage>
        <taxon>Bacteria</taxon>
        <taxon>Pseudomonadati</taxon>
        <taxon>Pseudomonadota</taxon>
        <taxon>Alphaproteobacteria</taxon>
        <taxon>Caulobacterales</taxon>
        <taxon>Caulobacteraceae</taxon>
        <taxon>Phenylobacterium</taxon>
    </lineage>
</organism>
<evidence type="ECO:0000259" key="10">
    <source>
        <dbReference type="Pfam" id="PF01975"/>
    </source>
</evidence>
<accession>A0A2Z3I2K4</accession>
<comment type="cofactor">
    <cofactor evidence="9">
        <name>a divalent metal cation</name>
        <dbReference type="ChEBI" id="CHEBI:60240"/>
    </cofactor>
    <text evidence="9">Binds 1 divalent metal cation per subunit.</text>
</comment>
<keyword evidence="12" id="KW-1185">Reference proteome</keyword>
<dbReference type="InterPro" id="IPR002828">
    <property type="entry name" value="SurE-like_Pase/nucleotidase"/>
</dbReference>
<dbReference type="InterPro" id="IPR036523">
    <property type="entry name" value="SurE-like_sf"/>
</dbReference>
<dbReference type="KEGG" id="phb:HYN04_07805"/>
<dbReference type="Pfam" id="PF01975">
    <property type="entry name" value="SurE"/>
    <property type="match status" value="1"/>
</dbReference>
<dbReference type="Proteomes" id="UP000247763">
    <property type="component" value="Chromosome"/>
</dbReference>
<evidence type="ECO:0000313" key="12">
    <source>
        <dbReference type="Proteomes" id="UP000247763"/>
    </source>
</evidence>
<feature type="binding site" evidence="9">
    <location>
        <position position="40"/>
    </location>
    <ligand>
        <name>a divalent metal cation</name>
        <dbReference type="ChEBI" id="CHEBI:60240"/>
    </ligand>
</feature>
<evidence type="ECO:0000256" key="3">
    <source>
        <dbReference type="ARBA" id="ARBA00004496"/>
    </source>
</evidence>
<dbReference type="GO" id="GO:0008253">
    <property type="term" value="F:5'-nucleotidase activity"/>
    <property type="evidence" value="ECO:0007669"/>
    <property type="project" value="UniProtKB-UniRule"/>
</dbReference>
<sequence>MRILLTNDDGIHAEGLVSLERIARVLSDDIWICAPEYEQSGASRSLTLAEPLRVRRLDDRRFATTGTPTDCVMLAVTELMDGQRPDLVLSGVNRGANLAEDVTMSGTVAGAIEGMALGVPAIALSQMSWPTPGEEPADQPVFLPAEHFGPGIVRRLVEIGWPSDVVMNVNFPSRPLDQIREVEVTRQTFRDLHVRQAVQRTDPRGETYYWMGFRRELSKPADGTDLRAIYDGRISVTPLHIDLTHQETVHRMRSVLGGAPPRA</sequence>
<dbReference type="RefSeq" id="WP_110450241.1">
    <property type="nucleotide sequence ID" value="NZ_CP029479.1"/>
</dbReference>
<feature type="binding site" evidence="9">
    <location>
        <position position="93"/>
    </location>
    <ligand>
        <name>a divalent metal cation</name>
        <dbReference type="ChEBI" id="CHEBI:60240"/>
    </ligand>
</feature>
<proteinExistence type="inferred from homology"/>
<keyword evidence="6 9" id="KW-0479">Metal-binding</keyword>
<feature type="domain" description="Survival protein SurE-like phosphatase/nucleotidase" evidence="10">
    <location>
        <begin position="3"/>
        <end position="191"/>
    </location>
</feature>
<keyword evidence="5 9" id="KW-0963">Cytoplasm</keyword>
<evidence type="ECO:0000256" key="5">
    <source>
        <dbReference type="ARBA" id="ARBA00022490"/>
    </source>
</evidence>
<gene>
    <name evidence="9" type="primary">surE</name>
    <name evidence="11" type="ORF">HYN04_07805</name>
</gene>